<keyword evidence="9" id="KW-1185">Reference proteome</keyword>
<name>M4V7K9_9BACT</name>
<evidence type="ECO:0000313" key="9">
    <source>
        <dbReference type="Proteomes" id="UP000012040"/>
    </source>
</evidence>
<dbReference type="NCBIfam" id="TIGR00219">
    <property type="entry name" value="mreC"/>
    <property type="match status" value="1"/>
</dbReference>
<dbReference type="AlphaFoldDB" id="M4V7K9"/>
<dbReference type="PATRIC" id="fig|1184267.3.peg.997"/>
<dbReference type="GO" id="GO:0005886">
    <property type="term" value="C:plasma membrane"/>
    <property type="evidence" value="ECO:0007669"/>
    <property type="project" value="TreeGrafter"/>
</dbReference>
<evidence type="ECO:0000259" key="7">
    <source>
        <dbReference type="Pfam" id="PF04085"/>
    </source>
</evidence>
<dbReference type="Gene3D" id="2.40.10.350">
    <property type="entry name" value="Rod shape-determining protein MreC, domain 2"/>
    <property type="match status" value="1"/>
</dbReference>
<dbReference type="HOGENOM" id="CLU_042663_1_0_7"/>
<dbReference type="RefSeq" id="WP_015469688.1">
    <property type="nucleotide sequence ID" value="NC_020813.1"/>
</dbReference>
<feature type="domain" description="Rod shape-determining protein MreC beta-barrel core" evidence="7">
    <location>
        <begin position="122"/>
        <end position="268"/>
    </location>
</feature>
<dbReference type="GO" id="GO:0008360">
    <property type="term" value="P:regulation of cell shape"/>
    <property type="evidence" value="ECO:0007669"/>
    <property type="project" value="UniProtKB-KW"/>
</dbReference>
<proteinExistence type="inferred from homology"/>
<dbReference type="KEGG" id="bex:A11Q_982"/>
<sequence length="297" mass="33159">MNFLNFNFKKALILLAIISLPLISINMEQKTIQDSWFSQPFTFLAQSVQSLFFNLSEGVRATTAEYINIINVKTDNQSLKKENDELKARLNLFTENQNELERLRTLLDFQNNTKMELIPAQVIGRNLVTDHNTITINKGTDHGLKAGQAVLTVSGAVGHIFQPSSRTAHVMLITDRYSVVDALIQRTRAHGLIEGKTKDTCILQYVERTEDVKDGDLIVTGGLDNIFPKGFPLGVITNVERKTKNTSLQIEVKPVVDSNKVEEVFIVKSAALENFLKDDQKASAAIVAPVESRTTNE</sequence>
<dbReference type="eggNOG" id="COG1792">
    <property type="taxonomic scope" value="Bacteria"/>
</dbReference>
<reference evidence="8 9" key="1">
    <citation type="journal article" date="2013" name="ISME J.">
        <title>By their genes ye shall know them: genomic signatures of predatory bacteria.</title>
        <authorList>
            <person name="Pasternak Z."/>
            <person name="Pietrokovski S."/>
            <person name="Rotem O."/>
            <person name="Gophna U."/>
            <person name="Lurie-Weinberger M.N."/>
            <person name="Jurkevitch E."/>
        </authorList>
    </citation>
    <scope>NUCLEOTIDE SEQUENCE [LARGE SCALE GENOMIC DNA]</scope>
    <source>
        <strain evidence="8 9">JSS</strain>
    </source>
</reference>
<dbReference type="PANTHER" id="PTHR34138:SF1">
    <property type="entry name" value="CELL SHAPE-DETERMINING PROTEIN MREC"/>
    <property type="match status" value="1"/>
</dbReference>
<evidence type="ECO:0000256" key="6">
    <source>
        <dbReference type="SAM" id="Coils"/>
    </source>
</evidence>
<evidence type="ECO:0000256" key="5">
    <source>
        <dbReference type="PIRNR" id="PIRNR038471"/>
    </source>
</evidence>
<protein>
    <recommendedName>
        <fullName evidence="2 5">Cell shape-determining protein MreC</fullName>
    </recommendedName>
    <alternativeName>
        <fullName evidence="4 5">Cell shape protein MreC</fullName>
    </alternativeName>
</protein>
<dbReference type="STRING" id="1184267.A11Q_982"/>
<evidence type="ECO:0000256" key="4">
    <source>
        <dbReference type="ARBA" id="ARBA00032089"/>
    </source>
</evidence>
<dbReference type="OrthoDB" id="5298605at2"/>
<dbReference type="InterPro" id="IPR042177">
    <property type="entry name" value="Cell/Rod_1"/>
</dbReference>
<dbReference type="InterPro" id="IPR007221">
    <property type="entry name" value="MreC"/>
</dbReference>
<dbReference type="InterPro" id="IPR042175">
    <property type="entry name" value="Cell/Rod_MreC_2"/>
</dbReference>
<dbReference type="EMBL" id="CP003537">
    <property type="protein sequence ID" value="AGH95198.1"/>
    <property type="molecule type" value="Genomic_DNA"/>
</dbReference>
<feature type="coiled-coil region" evidence="6">
    <location>
        <begin position="69"/>
        <end position="103"/>
    </location>
</feature>
<comment type="function">
    <text evidence="5">Involved in formation and maintenance of cell shape.</text>
</comment>
<dbReference type="PANTHER" id="PTHR34138">
    <property type="entry name" value="CELL SHAPE-DETERMINING PROTEIN MREC"/>
    <property type="match status" value="1"/>
</dbReference>
<organism evidence="8 9">
    <name type="scientific">Pseudobdellovibrio exovorus JSS</name>
    <dbReference type="NCBI Taxonomy" id="1184267"/>
    <lineage>
        <taxon>Bacteria</taxon>
        <taxon>Pseudomonadati</taxon>
        <taxon>Bdellovibrionota</taxon>
        <taxon>Bdellovibrionia</taxon>
        <taxon>Bdellovibrionales</taxon>
        <taxon>Pseudobdellovibrionaceae</taxon>
        <taxon>Pseudobdellovibrio</taxon>
    </lineage>
</organism>
<dbReference type="InterPro" id="IPR055342">
    <property type="entry name" value="MreC_beta-barrel_core"/>
</dbReference>
<gene>
    <name evidence="8" type="ORF">A11Q_982</name>
</gene>
<evidence type="ECO:0000256" key="2">
    <source>
        <dbReference type="ARBA" id="ARBA00013855"/>
    </source>
</evidence>
<dbReference type="Gene3D" id="2.40.10.340">
    <property type="entry name" value="Rod shape-determining protein MreC, domain 1"/>
    <property type="match status" value="1"/>
</dbReference>
<evidence type="ECO:0000256" key="1">
    <source>
        <dbReference type="ARBA" id="ARBA00009369"/>
    </source>
</evidence>
<dbReference type="Pfam" id="PF04085">
    <property type="entry name" value="MreC"/>
    <property type="match status" value="1"/>
</dbReference>
<evidence type="ECO:0000313" key="8">
    <source>
        <dbReference type="EMBL" id="AGH95198.1"/>
    </source>
</evidence>
<accession>M4V7K9</accession>
<dbReference type="PIRSF" id="PIRSF038471">
    <property type="entry name" value="MreC"/>
    <property type="match status" value="1"/>
</dbReference>
<keyword evidence="3 5" id="KW-0133">Cell shape</keyword>
<comment type="similarity">
    <text evidence="1 5">Belongs to the MreC family.</text>
</comment>
<evidence type="ECO:0000256" key="3">
    <source>
        <dbReference type="ARBA" id="ARBA00022960"/>
    </source>
</evidence>
<keyword evidence="6" id="KW-0175">Coiled coil</keyword>
<dbReference type="Proteomes" id="UP000012040">
    <property type="component" value="Chromosome"/>
</dbReference>